<dbReference type="InterPro" id="IPR001650">
    <property type="entry name" value="Helicase_C-like"/>
</dbReference>
<comment type="catalytic activity">
    <reaction evidence="9">
        <text>Couples ATP hydrolysis with the unwinding of duplex DNA by translocating in the 3'-5' direction.</text>
        <dbReference type="EC" id="5.6.2.4"/>
    </reaction>
</comment>
<dbReference type="GO" id="GO:0003677">
    <property type="term" value="F:DNA binding"/>
    <property type="evidence" value="ECO:0007669"/>
    <property type="project" value="UniProtKB-KW"/>
</dbReference>
<keyword evidence="16" id="KW-1185">Reference proteome</keyword>
<dbReference type="Gene3D" id="3.40.50.300">
    <property type="entry name" value="P-loop containing nucleotide triphosphate hydrolases"/>
    <property type="match status" value="2"/>
</dbReference>
<dbReference type="PROSITE" id="PS51194">
    <property type="entry name" value="HELICASE_CTER"/>
    <property type="match status" value="1"/>
</dbReference>
<accession>A9WEJ9</accession>
<dbReference type="EnsemblBacteria" id="ABY35261">
    <property type="protein sequence ID" value="ABY35261"/>
    <property type="gene ID" value="Caur_2049"/>
</dbReference>
<dbReference type="SMART" id="SM00490">
    <property type="entry name" value="HELICc"/>
    <property type="match status" value="1"/>
</dbReference>
<dbReference type="CDD" id="cd18794">
    <property type="entry name" value="SF2_C_RecQ"/>
    <property type="match status" value="1"/>
</dbReference>
<dbReference type="Pfam" id="PF16124">
    <property type="entry name" value="RecQ_Zn_bind"/>
    <property type="match status" value="1"/>
</dbReference>
<evidence type="ECO:0000256" key="4">
    <source>
        <dbReference type="ARBA" id="ARBA00022801"/>
    </source>
</evidence>
<keyword evidence="8" id="KW-0413">Isomerase</keyword>
<dbReference type="EMBL" id="CP000909">
    <property type="protein sequence ID" value="ABY35261.1"/>
    <property type="molecule type" value="Genomic_DNA"/>
</dbReference>
<evidence type="ECO:0000313" key="16">
    <source>
        <dbReference type="Proteomes" id="UP000002008"/>
    </source>
</evidence>
<evidence type="ECO:0000256" key="7">
    <source>
        <dbReference type="ARBA" id="ARBA00023125"/>
    </source>
</evidence>
<dbReference type="RefSeq" id="WP_012257915.1">
    <property type="nucleotide sequence ID" value="NC_010175.1"/>
</dbReference>
<proteinExistence type="inferred from homology"/>
<dbReference type="HOGENOM" id="CLU_001103_9_7_0"/>
<dbReference type="GO" id="GO:0006281">
    <property type="term" value="P:DNA repair"/>
    <property type="evidence" value="ECO:0000318"/>
    <property type="project" value="GO_Central"/>
</dbReference>
<dbReference type="GO" id="GO:0005524">
    <property type="term" value="F:ATP binding"/>
    <property type="evidence" value="ECO:0007669"/>
    <property type="project" value="UniProtKB-KW"/>
</dbReference>
<dbReference type="InterPro" id="IPR004589">
    <property type="entry name" value="DNA_helicase_ATP-dep_RecQ"/>
</dbReference>
<dbReference type="PROSITE" id="PS00690">
    <property type="entry name" value="DEAH_ATP_HELICASE"/>
    <property type="match status" value="1"/>
</dbReference>
<dbReference type="PATRIC" id="fig|324602.8.peg.2326"/>
<protein>
    <recommendedName>
        <fullName evidence="11">ATP-dependent DNA helicase RecQ</fullName>
        <ecNumber evidence="10">5.6.2.4</ecNumber>
    </recommendedName>
    <alternativeName>
        <fullName evidence="12">DNA 3'-5' helicase RecQ</fullName>
    </alternativeName>
</protein>
<dbReference type="Pfam" id="PF00270">
    <property type="entry name" value="DEAD"/>
    <property type="match status" value="1"/>
</dbReference>
<dbReference type="InterPro" id="IPR002464">
    <property type="entry name" value="DNA/RNA_helicase_DEAH_CS"/>
</dbReference>
<dbReference type="GO" id="GO:0043590">
    <property type="term" value="C:bacterial nucleoid"/>
    <property type="evidence" value="ECO:0000318"/>
    <property type="project" value="GO_Central"/>
</dbReference>
<evidence type="ECO:0000256" key="2">
    <source>
        <dbReference type="ARBA" id="ARBA00022723"/>
    </source>
</evidence>
<feature type="domain" description="Helicase C-terminal" evidence="14">
    <location>
        <begin position="231"/>
        <end position="375"/>
    </location>
</feature>
<feature type="domain" description="Helicase ATP-binding" evidence="13">
    <location>
        <begin position="37"/>
        <end position="206"/>
    </location>
</feature>
<dbReference type="Pfam" id="PF00271">
    <property type="entry name" value="Helicase_C"/>
    <property type="match status" value="1"/>
</dbReference>
<evidence type="ECO:0000256" key="8">
    <source>
        <dbReference type="ARBA" id="ARBA00023235"/>
    </source>
</evidence>
<dbReference type="GO" id="GO:0005694">
    <property type="term" value="C:chromosome"/>
    <property type="evidence" value="ECO:0000318"/>
    <property type="project" value="GO_Central"/>
</dbReference>
<evidence type="ECO:0000256" key="3">
    <source>
        <dbReference type="ARBA" id="ARBA00022741"/>
    </source>
</evidence>
<dbReference type="STRING" id="324602.Caur_2049"/>
<dbReference type="SUPFAM" id="SSF52540">
    <property type="entry name" value="P-loop containing nucleoside triphosphate hydrolases"/>
    <property type="match status" value="1"/>
</dbReference>
<keyword evidence="7" id="KW-0238">DNA-binding</keyword>
<gene>
    <name evidence="15" type="ordered locus">Caur_2049</name>
</gene>
<dbReference type="CDD" id="cd18018">
    <property type="entry name" value="DEXHc_RecQ4-like"/>
    <property type="match status" value="1"/>
</dbReference>
<dbReference type="Proteomes" id="UP000002008">
    <property type="component" value="Chromosome"/>
</dbReference>
<evidence type="ECO:0000313" key="15">
    <source>
        <dbReference type="EMBL" id="ABY35261.1"/>
    </source>
</evidence>
<dbReference type="GO" id="GO:0043138">
    <property type="term" value="F:3'-5' DNA helicase activity"/>
    <property type="evidence" value="ECO:0000318"/>
    <property type="project" value="GO_Central"/>
</dbReference>
<evidence type="ECO:0000256" key="6">
    <source>
        <dbReference type="ARBA" id="ARBA00022840"/>
    </source>
</evidence>
<comment type="similarity">
    <text evidence="1">Belongs to the helicase family. RecQ subfamily.</text>
</comment>
<dbReference type="PANTHER" id="PTHR13710">
    <property type="entry name" value="DNA HELICASE RECQ FAMILY MEMBER"/>
    <property type="match status" value="1"/>
</dbReference>
<keyword evidence="6" id="KW-0067">ATP-binding</keyword>
<evidence type="ECO:0000256" key="1">
    <source>
        <dbReference type="ARBA" id="ARBA00005446"/>
    </source>
</evidence>
<evidence type="ECO:0000259" key="14">
    <source>
        <dbReference type="PROSITE" id="PS51194"/>
    </source>
</evidence>
<evidence type="ECO:0000256" key="9">
    <source>
        <dbReference type="ARBA" id="ARBA00034617"/>
    </source>
</evidence>
<evidence type="ECO:0000256" key="5">
    <source>
        <dbReference type="ARBA" id="ARBA00022806"/>
    </source>
</evidence>
<dbReference type="InterPro" id="IPR027417">
    <property type="entry name" value="P-loop_NTPase"/>
</dbReference>
<dbReference type="PROSITE" id="PS51192">
    <property type="entry name" value="HELICASE_ATP_BIND_1"/>
    <property type="match status" value="1"/>
</dbReference>
<dbReference type="InterPro" id="IPR011545">
    <property type="entry name" value="DEAD/DEAH_box_helicase_dom"/>
</dbReference>
<dbReference type="GO" id="GO:0030894">
    <property type="term" value="C:replisome"/>
    <property type="evidence" value="ECO:0000318"/>
    <property type="project" value="GO_Central"/>
</dbReference>
<dbReference type="KEGG" id="cau:Caur_2049"/>
<dbReference type="GO" id="GO:0016787">
    <property type="term" value="F:hydrolase activity"/>
    <property type="evidence" value="ECO:0007669"/>
    <property type="project" value="UniProtKB-KW"/>
</dbReference>
<dbReference type="InterPro" id="IPR032284">
    <property type="entry name" value="RecQ_Zn-bd"/>
</dbReference>
<dbReference type="InterPro" id="IPR014001">
    <property type="entry name" value="Helicase_ATP-bd"/>
</dbReference>
<reference evidence="16" key="1">
    <citation type="journal article" date="2011" name="BMC Genomics">
        <title>Complete genome sequence of the filamentous anoxygenic phototrophic bacterium Chloroflexus aurantiacus.</title>
        <authorList>
            <person name="Tang K.H."/>
            <person name="Barry K."/>
            <person name="Chertkov O."/>
            <person name="Dalin E."/>
            <person name="Han C.S."/>
            <person name="Hauser L.J."/>
            <person name="Honchak B.M."/>
            <person name="Karbach L.E."/>
            <person name="Land M.L."/>
            <person name="Lapidus A."/>
            <person name="Larimer F.W."/>
            <person name="Mikhailova N."/>
            <person name="Pitluck S."/>
            <person name="Pierson B.K."/>
            <person name="Blankenship R.E."/>
        </authorList>
    </citation>
    <scope>NUCLEOTIDE SEQUENCE [LARGE SCALE GENOMIC DNA]</scope>
    <source>
        <strain evidence="16">ATCC 29366 / DSM 635 / J-10-fl</strain>
    </source>
</reference>
<evidence type="ECO:0000256" key="12">
    <source>
        <dbReference type="ARBA" id="ARBA00044550"/>
    </source>
</evidence>
<evidence type="ECO:0000256" key="11">
    <source>
        <dbReference type="ARBA" id="ARBA00044535"/>
    </source>
</evidence>
<dbReference type="NCBIfam" id="TIGR00614">
    <property type="entry name" value="recQ_fam"/>
    <property type="match status" value="1"/>
</dbReference>
<keyword evidence="5 15" id="KW-0347">Helicase</keyword>
<keyword evidence="4" id="KW-0378">Hydrolase</keyword>
<dbReference type="GO" id="GO:0009378">
    <property type="term" value="F:four-way junction helicase activity"/>
    <property type="evidence" value="ECO:0000318"/>
    <property type="project" value="GO_Central"/>
</dbReference>
<dbReference type="SMART" id="SM00487">
    <property type="entry name" value="DEXDc"/>
    <property type="match status" value="1"/>
</dbReference>
<keyword evidence="2" id="KW-0479">Metal-binding</keyword>
<sequence length="563" mass="62815">MVTQQHPSTSNLPSEATVILRDVFGFSTFRPHQEQIIGRVLRGESTLAVLPTGAGKSLTYQLPAQLLPQATVVISPLIALMKDQVDRLPPAVQERATIINSTLTAGEVRDRLRAIAAGKYKLVYVAPERLRQRSFLFALRHCGVSRLVIDEAHCISLWGQNFRPDYLFINRAMNELGQPPVLAVTATAASDTIHTLQTMIGPLTVVQAPVFRPNLFFQVIQVRPGMSKARSLIELCRKINGSIIVYARARQTCEDLALELRSAGVAADHYHALHPDRAGVQERFMNGKTRVLVATVAFGMGVDKADIRAVIHYNLPASLEAYYQEAGRAGRDGLPARCILFFSENDARVLRTWLQSTTITRENLRELYRQVRRTITYPAGVIDLDALQSQFGPAGEVLTRVGISVLEQVGLLKRHFDLPLAAVVERTGTVAATDWLHHLPREAIEIDLMLLAHQHNIPVAHIEAVLLEAQAAGLLRYRPGLRLPLIELLSPPADAGERVEGWLERFRQYQEQRIESMVDYARSQRCRHQILAAYFGQQLAACRIGCDVCSSSRALKVGRREWH</sequence>
<dbReference type="EC" id="5.6.2.4" evidence="10"/>
<dbReference type="PANTHER" id="PTHR13710:SF105">
    <property type="entry name" value="ATP-DEPENDENT DNA HELICASE Q1"/>
    <property type="match status" value="1"/>
</dbReference>
<dbReference type="InterPro" id="IPR036388">
    <property type="entry name" value="WH-like_DNA-bd_sf"/>
</dbReference>
<name>A9WEJ9_CHLAA</name>
<dbReference type="eggNOG" id="COG0514">
    <property type="taxonomic scope" value="Bacteria"/>
</dbReference>
<dbReference type="GO" id="GO:0005737">
    <property type="term" value="C:cytoplasm"/>
    <property type="evidence" value="ECO:0000318"/>
    <property type="project" value="GO_Central"/>
</dbReference>
<dbReference type="GO" id="GO:0006310">
    <property type="term" value="P:DNA recombination"/>
    <property type="evidence" value="ECO:0000318"/>
    <property type="project" value="GO_Central"/>
</dbReference>
<dbReference type="AlphaFoldDB" id="A9WEJ9"/>
<evidence type="ECO:0000256" key="10">
    <source>
        <dbReference type="ARBA" id="ARBA00034808"/>
    </source>
</evidence>
<dbReference type="Gene3D" id="1.10.10.10">
    <property type="entry name" value="Winged helix-like DNA-binding domain superfamily/Winged helix DNA-binding domain"/>
    <property type="match status" value="1"/>
</dbReference>
<evidence type="ECO:0000259" key="13">
    <source>
        <dbReference type="PROSITE" id="PS51192"/>
    </source>
</evidence>
<organism evidence="15 16">
    <name type="scientific">Chloroflexus aurantiacus (strain ATCC 29366 / DSM 635 / J-10-fl)</name>
    <dbReference type="NCBI Taxonomy" id="324602"/>
    <lineage>
        <taxon>Bacteria</taxon>
        <taxon>Bacillati</taxon>
        <taxon>Chloroflexota</taxon>
        <taxon>Chloroflexia</taxon>
        <taxon>Chloroflexales</taxon>
        <taxon>Chloroflexineae</taxon>
        <taxon>Chloroflexaceae</taxon>
        <taxon>Chloroflexus</taxon>
    </lineage>
</organism>
<dbReference type="GO" id="GO:0046872">
    <property type="term" value="F:metal ion binding"/>
    <property type="evidence" value="ECO:0007669"/>
    <property type="project" value="UniProtKB-KW"/>
</dbReference>
<dbReference type="InParanoid" id="A9WEJ9"/>
<dbReference type="FunCoup" id="A9WEJ9">
    <property type="interactions" value="12"/>
</dbReference>
<keyword evidence="3" id="KW-0547">Nucleotide-binding</keyword>